<evidence type="ECO:0000313" key="7">
    <source>
        <dbReference type="EMBL" id="RDW29243.1"/>
    </source>
</evidence>
<feature type="domain" description="Inosine/uridine-preferring nucleoside hydrolase" evidence="5">
    <location>
        <begin position="4"/>
        <end position="328"/>
    </location>
</feature>
<dbReference type="SUPFAM" id="SSF53590">
    <property type="entry name" value="Nucleoside hydrolase"/>
    <property type="match status" value="1"/>
</dbReference>
<dbReference type="eggNOG" id="KOG2938">
    <property type="taxonomic scope" value="Eukaryota"/>
</dbReference>
<dbReference type="GO" id="GO:0006152">
    <property type="term" value="P:purine nucleoside catabolic process"/>
    <property type="evidence" value="ECO:0007669"/>
    <property type="project" value="TreeGrafter"/>
</dbReference>
<evidence type="ECO:0000256" key="3">
    <source>
        <dbReference type="ARBA" id="ARBA00023295"/>
    </source>
</evidence>
<dbReference type="PROSITE" id="PS01247">
    <property type="entry name" value="IUNH"/>
    <property type="match status" value="1"/>
</dbReference>
<dbReference type="InterPro" id="IPR015910">
    <property type="entry name" value="I/U_nuclsd_hydro_CS"/>
</dbReference>
<comment type="similarity">
    <text evidence="1">Belongs to the IUNH family.</text>
</comment>
<dbReference type="PANTHER" id="PTHR12304:SF4">
    <property type="entry name" value="URIDINE NUCLEOSIDASE"/>
    <property type="match status" value="1"/>
</dbReference>
<accession>A0A1D8NLU0</accession>
<dbReference type="InterPro" id="IPR023186">
    <property type="entry name" value="IUNH"/>
</dbReference>
<dbReference type="GO" id="GO:0005829">
    <property type="term" value="C:cytosol"/>
    <property type="evidence" value="ECO:0007669"/>
    <property type="project" value="TreeGrafter"/>
</dbReference>
<dbReference type="GO" id="GO:0008477">
    <property type="term" value="F:purine nucleosidase activity"/>
    <property type="evidence" value="ECO:0007669"/>
    <property type="project" value="TreeGrafter"/>
</dbReference>
<dbReference type="EMBL" id="KZ857324">
    <property type="protein sequence ID" value="RDW29243.1"/>
    <property type="molecule type" value="Genomic_DNA"/>
</dbReference>
<evidence type="ECO:0000313" key="6">
    <source>
        <dbReference type="EMBL" id="AOW06601.1"/>
    </source>
</evidence>
<dbReference type="InterPro" id="IPR001910">
    <property type="entry name" value="Inosine/uridine_hydrolase_dom"/>
</dbReference>
<feature type="compositionally biased region" description="Low complexity" evidence="4">
    <location>
        <begin position="82"/>
        <end position="95"/>
    </location>
</feature>
<dbReference type="Proteomes" id="UP000182444">
    <property type="component" value="Chromosome 1F"/>
</dbReference>
<dbReference type="InterPro" id="IPR036452">
    <property type="entry name" value="Ribo_hydro-like"/>
</dbReference>
<evidence type="ECO:0000256" key="2">
    <source>
        <dbReference type="ARBA" id="ARBA00022801"/>
    </source>
</evidence>
<dbReference type="FunFam" id="3.90.245.10:FF:000008">
    <property type="entry name" value="Uridine nucleosidase"/>
    <property type="match status" value="1"/>
</dbReference>
<dbReference type="OMA" id="WVGVETK"/>
<evidence type="ECO:0000256" key="1">
    <source>
        <dbReference type="ARBA" id="ARBA00009176"/>
    </source>
</evidence>
<name>A0A1D8NLU0_YARLL</name>
<evidence type="ECO:0000313" key="9">
    <source>
        <dbReference type="Proteomes" id="UP000256601"/>
    </source>
</evidence>
<organism evidence="6 8">
    <name type="scientific">Yarrowia lipolytica</name>
    <name type="common">Candida lipolytica</name>
    <dbReference type="NCBI Taxonomy" id="4952"/>
    <lineage>
        <taxon>Eukaryota</taxon>
        <taxon>Fungi</taxon>
        <taxon>Dikarya</taxon>
        <taxon>Ascomycota</taxon>
        <taxon>Saccharomycotina</taxon>
        <taxon>Dipodascomycetes</taxon>
        <taxon>Dipodascales</taxon>
        <taxon>Dipodascales incertae sedis</taxon>
        <taxon>Yarrowia</taxon>
    </lineage>
</organism>
<dbReference type="GO" id="GO:0008655">
    <property type="term" value="P:pyrimidine-containing compound salvage"/>
    <property type="evidence" value="ECO:0007669"/>
    <property type="project" value="EnsemblFungi"/>
</dbReference>
<evidence type="ECO:0000256" key="4">
    <source>
        <dbReference type="SAM" id="MobiDB-lite"/>
    </source>
</evidence>
<sequence>MIPIWLDCDPGHDDAVAILLAAKLPAFNLLGISTVFGNAPLEKTTVNAMAVLKAIGQDSEIKVYPGAERIQSRGGGGDGGSHDQSNQSHSPSSCSRGHYETAPSTFAPSIHGESGLDGTSLLPEITCTIEPHVDSTLVAMANAIRNNPGTCLVATGSLTNVSALFDRFPDVKNLVETVSIMGGGFGMGNWTPYAEFNIWCDAESASQVLGDPIVAAKVVLCPLNVTHTAIATEEVLSQIKSVGGNVSQMFFELMTFFKETYESEFGFKDGPPVHDPLSVAVLLNGIVTKERRVTVDVTVGGEQRGMLTEQVGGHLTVVEEVDLNKFWALVVTCLEACK</sequence>
<evidence type="ECO:0000313" key="8">
    <source>
        <dbReference type="Proteomes" id="UP000182444"/>
    </source>
</evidence>
<dbReference type="GO" id="GO:0006216">
    <property type="term" value="P:cytidine catabolic process"/>
    <property type="evidence" value="ECO:0007669"/>
    <property type="project" value="EnsemblFungi"/>
</dbReference>
<dbReference type="CDD" id="cd02651">
    <property type="entry name" value="nuc_hydro_IU_UC_XIUA"/>
    <property type="match status" value="1"/>
</dbReference>
<proteinExistence type="inferred from homology"/>
<dbReference type="GO" id="GO:0070635">
    <property type="term" value="F:nicotinamide riboside hydrolase activity"/>
    <property type="evidence" value="ECO:0007669"/>
    <property type="project" value="EnsemblFungi"/>
</dbReference>
<dbReference type="Gene3D" id="3.90.245.10">
    <property type="entry name" value="Ribonucleoside hydrolase-like"/>
    <property type="match status" value="1"/>
</dbReference>
<keyword evidence="2 7" id="KW-0378">Hydrolase</keyword>
<dbReference type="GeneID" id="2907733"/>
<dbReference type="KEGG" id="yli:2907733"/>
<dbReference type="GO" id="GO:0070636">
    <property type="term" value="F:nicotinic acid riboside hydrolase activity"/>
    <property type="evidence" value="ECO:0007669"/>
    <property type="project" value="EnsemblFungi"/>
</dbReference>
<dbReference type="PANTHER" id="PTHR12304">
    <property type="entry name" value="INOSINE-URIDINE PREFERRING NUCLEOSIDE HYDROLASE"/>
    <property type="match status" value="1"/>
</dbReference>
<dbReference type="Proteomes" id="UP000256601">
    <property type="component" value="Unassembled WGS sequence"/>
</dbReference>
<reference evidence="7 9" key="2">
    <citation type="submission" date="2018-07" db="EMBL/GenBank/DDBJ databases">
        <title>Draft Genome Assemblies for Five Robust Yarrowia lipolytica Strains Exhibiting High Lipid Production and Pentose Sugar Utilization and Sugar Alcohol Secretion from Undetoxified Lignocellulosic Biomass Hydrolysates.</title>
        <authorList>
            <consortium name="DOE Joint Genome Institute"/>
            <person name="Walker C."/>
            <person name="Ryu S."/>
            <person name="Na H."/>
            <person name="Zane M."/>
            <person name="LaButti K."/>
            <person name="Lipzen A."/>
            <person name="Haridas S."/>
            <person name="Barry K."/>
            <person name="Grigoriev I.V."/>
            <person name="Quarterman J."/>
            <person name="Slininger P."/>
            <person name="Dien B."/>
            <person name="Trinh C.T."/>
        </authorList>
    </citation>
    <scope>NUCLEOTIDE SEQUENCE [LARGE SCALE GENOMIC DNA]</scope>
    <source>
        <strain evidence="7 9">YB392</strain>
    </source>
</reference>
<feature type="region of interest" description="Disordered" evidence="4">
    <location>
        <begin position="69"/>
        <end position="100"/>
    </location>
</feature>
<dbReference type="GO" id="GO:0019358">
    <property type="term" value="P:nicotinate nucleotide salvage"/>
    <property type="evidence" value="ECO:0007669"/>
    <property type="project" value="EnsemblFungi"/>
</dbReference>
<reference evidence="6 8" key="1">
    <citation type="journal article" date="2016" name="PLoS ONE">
        <title>Sequence Assembly of Yarrowia lipolytica Strain W29/CLIB89 Shows Transposable Element Diversity.</title>
        <authorList>
            <person name="Magnan C."/>
            <person name="Yu J."/>
            <person name="Chang I."/>
            <person name="Jahn E."/>
            <person name="Kanomata Y."/>
            <person name="Wu J."/>
            <person name="Zeller M."/>
            <person name="Oakes M."/>
            <person name="Baldi P."/>
            <person name="Sandmeyer S."/>
        </authorList>
    </citation>
    <scope>NUCLEOTIDE SEQUENCE [LARGE SCALE GENOMIC DNA]</scope>
    <source>
        <strain evidence="6">CLIB89</strain>
        <strain evidence="8">CLIB89(W29)</strain>
    </source>
</reference>
<dbReference type="Pfam" id="PF01156">
    <property type="entry name" value="IU_nuc_hydro"/>
    <property type="match status" value="1"/>
</dbReference>
<protein>
    <submittedName>
        <fullName evidence="7">Inosine/uridine-preferring nucleoside hydrolase domain-containing protein</fullName>
    </submittedName>
</protein>
<dbReference type="GO" id="GO:0034355">
    <property type="term" value="P:NAD+ biosynthetic process via the salvage pathway"/>
    <property type="evidence" value="ECO:0007669"/>
    <property type="project" value="EnsemblFungi"/>
</dbReference>
<dbReference type="VEuPathDB" id="FungiDB:YALI1_F05220g"/>
<dbReference type="VEuPathDB" id="FungiDB:YALI0_F03597g"/>
<keyword evidence="3" id="KW-0326">Glycosidase</keyword>
<evidence type="ECO:0000259" key="5">
    <source>
        <dbReference type="Pfam" id="PF01156"/>
    </source>
</evidence>
<gene>
    <name evidence="7" type="ORF">B0I71DRAFT_648</name>
    <name evidence="6" type="ORF">YALI1_F05220g</name>
</gene>
<dbReference type="GO" id="GO:0006218">
    <property type="term" value="P:uridine catabolic process"/>
    <property type="evidence" value="ECO:0007669"/>
    <property type="project" value="EnsemblFungi"/>
</dbReference>
<dbReference type="EMBL" id="CP017558">
    <property type="protein sequence ID" value="AOW06601.1"/>
    <property type="molecule type" value="Genomic_DNA"/>
</dbReference>
<dbReference type="AlphaFoldDB" id="A0A1D8NLU0"/>
<dbReference type="GO" id="GO:0045437">
    <property type="term" value="F:uridine nucleosidase activity"/>
    <property type="evidence" value="ECO:0007669"/>
    <property type="project" value="EnsemblFungi"/>
</dbReference>